<dbReference type="Proteomes" id="UP000184212">
    <property type="component" value="Unassembled WGS sequence"/>
</dbReference>
<protein>
    <submittedName>
        <fullName evidence="10">Putative membrane protein</fullName>
    </submittedName>
</protein>
<keyword evidence="11" id="KW-1185">Reference proteome</keyword>
<evidence type="ECO:0000256" key="8">
    <source>
        <dbReference type="ARBA" id="ARBA00034708"/>
    </source>
</evidence>
<comment type="similarity">
    <text evidence="8">Belongs to the anion channel-forming bestrophin (TC 1.A.46) family.</text>
</comment>
<evidence type="ECO:0000256" key="3">
    <source>
        <dbReference type="ARBA" id="ARBA00022475"/>
    </source>
</evidence>
<keyword evidence="3" id="KW-1003">Cell membrane</keyword>
<organism evidence="10 11">
    <name type="scientific">Chryseolinea serpens</name>
    <dbReference type="NCBI Taxonomy" id="947013"/>
    <lineage>
        <taxon>Bacteria</taxon>
        <taxon>Pseudomonadati</taxon>
        <taxon>Bacteroidota</taxon>
        <taxon>Cytophagia</taxon>
        <taxon>Cytophagales</taxon>
        <taxon>Fulvivirgaceae</taxon>
        <taxon>Chryseolinea</taxon>
    </lineage>
</organism>
<accession>A0A1M5LUY2</accession>
<proteinExistence type="inferred from homology"/>
<evidence type="ECO:0000256" key="2">
    <source>
        <dbReference type="ARBA" id="ARBA00022448"/>
    </source>
</evidence>
<evidence type="ECO:0000313" key="10">
    <source>
        <dbReference type="EMBL" id="SHG68867.1"/>
    </source>
</evidence>
<keyword evidence="6" id="KW-0406">Ion transport</keyword>
<dbReference type="GO" id="GO:0005254">
    <property type="term" value="F:chloride channel activity"/>
    <property type="evidence" value="ECO:0007669"/>
    <property type="project" value="InterPro"/>
</dbReference>
<evidence type="ECO:0000256" key="7">
    <source>
        <dbReference type="ARBA" id="ARBA00023136"/>
    </source>
</evidence>
<dbReference type="RefSeq" id="WP_245804039.1">
    <property type="nucleotide sequence ID" value="NZ_FQWQ01000001.1"/>
</dbReference>
<dbReference type="GO" id="GO:0005886">
    <property type="term" value="C:plasma membrane"/>
    <property type="evidence" value="ECO:0007669"/>
    <property type="project" value="UniProtKB-SubCell"/>
</dbReference>
<dbReference type="AlphaFoldDB" id="A0A1M5LUY2"/>
<keyword evidence="5 9" id="KW-1133">Transmembrane helix</keyword>
<feature type="transmembrane region" description="Helical" evidence="9">
    <location>
        <begin position="239"/>
        <end position="258"/>
    </location>
</feature>
<dbReference type="PANTHER" id="PTHR33281">
    <property type="entry name" value="UPF0187 PROTEIN YNEE"/>
    <property type="match status" value="1"/>
</dbReference>
<keyword evidence="7 9" id="KW-0472">Membrane</keyword>
<sequence length="316" mass="36593">MGAIAGDGVGKFSLNRLIAGKFDPMVMYNPRNWISIIFHAYSRRVMRTLLPVILFMLVYSAVLCYIMLDRLKLHEADFQPTIAMHSLLGIVLGLFLVFRTNTAYDRWWEGRRMWGGMVNSTRNFAMKLNACLSPENHEDRDWFAKMIPNFIFAVKESLRNGVQLAELDPPSDTFLNDLKKYKHKPNRIAGLMYKRINELYRDNKITGDQLINLDKELKDFIDLMGACERIKYTPIPYSYMMYVKKFVFIYIITLPFGFVTQTGYMTVPIVGLISYVLLSVELIAEEIEDPFGRDINDLPLDELAGKIRENVKEVLL</sequence>
<feature type="transmembrane region" description="Helical" evidence="9">
    <location>
        <begin position="80"/>
        <end position="98"/>
    </location>
</feature>
<dbReference type="PANTHER" id="PTHR33281:SF19">
    <property type="entry name" value="VOLTAGE-DEPENDENT ANION CHANNEL-FORMING PROTEIN YNEE"/>
    <property type="match status" value="1"/>
</dbReference>
<evidence type="ECO:0000256" key="9">
    <source>
        <dbReference type="SAM" id="Phobius"/>
    </source>
</evidence>
<dbReference type="STRING" id="947013.SAMN04488109_1411"/>
<evidence type="ECO:0000256" key="6">
    <source>
        <dbReference type="ARBA" id="ARBA00023065"/>
    </source>
</evidence>
<keyword evidence="2" id="KW-0813">Transport</keyword>
<evidence type="ECO:0000313" key="11">
    <source>
        <dbReference type="Proteomes" id="UP000184212"/>
    </source>
</evidence>
<evidence type="ECO:0000256" key="1">
    <source>
        <dbReference type="ARBA" id="ARBA00004651"/>
    </source>
</evidence>
<evidence type="ECO:0000256" key="4">
    <source>
        <dbReference type="ARBA" id="ARBA00022692"/>
    </source>
</evidence>
<feature type="transmembrane region" description="Helical" evidence="9">
    <location>
        <begin position="49"/>
        <end position="68"/>
    </location>
</feature>
<dbReference type="EMBL" id="FQWQ01000001">
    <property type="protein sequence ID" value="SHG68867.1"/>
    <property type="molecule type" value="Genomic_DNA"/>
</dbReference>
<dbReference type="Pfam" id="PF25539">
    <property type="entry name" value="Bestrophin_2"/>
    <property type="match status" value="1"/>
</dbReference>
<reference evidence="10 11" key="1">
    <citation type="submission" date="2016-11" db="EMBL/GenBank/DDBJ databases">
        <authorList>
            <person name="Jaros S."/>
            <person name="Januszkiewicz K."/>
            <person name="Wedrychowicz H."/>
        </authorList>
    </citation>
    <scope>NUCLEOTIDE SEQUENCE [LARGE SCALE GENOMIC DNA]</scope>
    <source>
        <strain evidence="10 11">DSM 24574</strain>
    </source>
</reference>
<keyword evidence="4 9" id="KW-0812">Transmembrane</keyword>
<gene>
    <name evidence="10" type="ORF">SAMN04488109_1411</name>
</gene>
<evidence type="ECO:0000256" key="5">
    <source>
        <dbReference type="ARBA" id="ARBA00022989"/>
    </source>
</evidence>
<name>A0A1M5LUY2_9BACT</name>
<dbReference type="InterPro" id="IPR044669">
    <property type="entry name" value="YneE/VCCN1/2-like"/>
</dbReference>
<comment type="subcellular location">
    <subcellularLocation>
        <location evidence="1">Cell membrane</location>
        <topology evidence="1">Multi-pass membrane protein</topology>
    </subcellularLocation>
</comment>